<protein>
    <submittedName>
        <fullName evidence="3">D-alanyl-D-alanine carboxypeptidase</fullName>
    </submittedName>
</protein>
<evidence type="ECO:0000313" key="3">
    <source>
        <dbReference type="EMBL" id="TWG01112.1"/>
    </source>
</evidence>
<gene>
    <name evidence="3" type="ORF">FHX73_114999</name>
</gene>
<dbReference type="InterPro" id="IPR012338">
    <property type="entry name" value="Beta-lactam/transpept-like"/>
</dbReference>
<evidence type="ECO:0000313" key="4">
    <source>
        <dbReference type="Proteomes" id="UP000317940"/>
    </source>
</evidence>
<dbReference type="Proteomes" id="UP000317940">
    <property type="component" value="Unassembled WGS sequence"/>
</dbReference>
<organism evidence="3 4">
    <name type="scientific">Kitasatospora viridis</name>
    <dbReference type="NCBI Taxonomy" id="281105"/>
    <lineage>
        <taxon>Bacteria</taxon>
        <taxon>Bacillati</taxon>
        <taxon>Actinomycetota</taxon>
        <taxon>Actinomycetes</taxon>
        <taxon>Kitasatosporales</taxon>
        <taxon>Streptomycetaceae</taxon>
        <taxon>Kitasatospora</taxon>
    </lineage>
</organism>
<keyword evidence="1" id="KW-0732">Signal</keyword>
<dbReference type="AlphaFoldDB" id="A0A561UP37"/>
<feature type="domain" description="Beta-lactamase-related" evidence="2">
    <location>
        <begin position="68"/>
        <end position="403"/>
    </location>
</feature>
<dbReference type="InterPro" id="IPR001466">
    <property type="entry name" value="Beta-lactam-related"/>
</dbReference>
<evidence type="ECO:0000256" key="1">
    <source>
        <dbReference type="SAM" id="SignalP"/>
    </source>
</evidence>
<dbReference type="GO" id="GO:0004180">
    <property type="term" value="F:carboxypeptidase activity"/>
    <property type="evidence" value="ECO:0007669"/>
    <property type="project" value="UniProtKB-KW"/>
</dbReference>
<dbReference type="EMBL" id="VIWT01000001">
    <property type="protein sequence ID" value="TWG01112.1"/>
    <property type="molecule type" value="Genomic_DNA"/>
</dbReference>
<reference evidence="3 4" key="1">
    <citation type="submission" date="2019-06" db="EMBL/GenBank/DDBJ databases">
        <title>Sequencing the genomes of 1000 actinobacteria strains.</title>
        <authorList>
            <person name="Klenk H.-P."/>
        </authorList>
    </citation>
    <scope>NUCLEOTIDE SEQUENCE [LARGE SCALE GENOMIC DNA]</scope>
    <source>
        <strain evidence="3 4">DSM 44826</strain>
    </source>
</reference>
<keyword evidence="4" id="KW-1185">Reference proteome</keyword>
<sequence>MRVRRLSPRSPGRMRSVGALLALCTAAALVTPAAVADAAGTTGAGRHAGRAPAASAAPPFAAGLTADLTAEMQRLRVPGAIVAVRTPQWGTWTTALGTSDLATGAPMALDNHMRIGSITKTMVGTVILQLVHDKLLTLDEAVSELRPEVPNGNHITIRELLQMTSGLFNYTEDRAFNETLDSAPQTQWTPQQVLDIAFRHEPCFPPGTKYQYSNTNTILLGLIIEQLTQHSLEQELQERIFDPLHLAHSSLPQDTTRMPVPYAHGYQFLTNIQSLDQPVLTGDAAALADWKAGNPRDVTRVNTSWAWAAGGVVSDLDDMLAWAPALATGTLLPPELQRERLTFVPTTDNPDGPAYGLAIARIGGFLGHTGTLSGYQSFEGYDPVRQATVVVLVNLNQSPDASTPADRLTMRIVADLFQP</sequence>
<accession>A0A561UP37</accession>
<comment type="caution">
    <text evidence="3">The sequence shown here is derived from an EMBL/GenBank/DDBJ whole genome shotgun (WGS) entry which is preliminary data.</text>
</comment>
<dbReference type="Pfam" id="PF00144">
    <property type="entry name" value="Beta-lactamase"/>
    <property type="match status" value="1"/>
</dbReference>
<keyword evidence="3" id="KW-0645">Protease</keyword>
<keyword evidence="3" id="KW-0378">Hydrolase</keyword>
<dbReference type="PANTHER" id="PTHR46825">
    <property type="entry name" value="D-ALANYL-D-ALANINE-CARBOXYPEPTIDASE/ENDOPEPTIDASE AMPH"/>
    <property type="match status" value="1"/>
</dbReference>
<feature type="signal peptide" evidence="1">
    <location>
        <begin position="1"/>
        <end position="36"/>
    </location>
</feature>
<dbReference type="SUPFAM" id="SSF56601">
    <property type="entry name" value="beta-lactamase/transpeptidase-like"/>
    <property type="match status" value="1"/>
</dbReference>
<dbReference type="InterPro" id="IPR050491">
    <property type="entry name" value="AmpC-like"/>
</dbReference>
<name>A0A561UP37_9ACTN</name>
<keyword evidence="3" id="KW-0121">Carboxypeptidase</keyword>
<feature type="chain" id="PRO_5038731624" evidence="1">
    <location>
        <begin position="37"/>
        <end position="419"/>
    </location>
</feature>
<dbReference type="PANTHER" id="PTHR46825:SF7">
    <property type="entry name" value="D-ALANYL-D-ALANINE CARBOXYPEPTIDASE"/>
    <property type="match status" value="1"/>
</dbReference>
<dbReference type="Gene3D" id="3.40.710.10">
    <property type="entry name" value="DD-peptidase/beta-lactamase superfamily"/>
    <property type="match status" value="1"/>
</dbReference>
<evidence type="ECO:0000259" key="2">
    <source>
        <dbReference type="Pfam" id="PF00144"/>
    </source>
</evidence>
<proteinExistence type="predicted"/>